<gene>
    <name evidence="2" type="ORF">DP106_13090</name>
</gene>
<feature type="domain" description="DUF4399" evidence="1">
    <location>
        <begin position="2"/>
        <end position="87"/>
    </location>
</feature>
<feature type="non-terminal residue" evidence="2">
    <location>
        <position position="1"/>
    </location>
</feature>
<dbReference type="AlphaFoldDB" id="A0A3A6Q2P4"/>
<comment type="caution">
    <text evidence="2">The sequence shown here is derived from an EMBL/GenBank/DDBJ whole genome shotgun (WGS) entry which is preliminary data.</text>
</comment>
<dbReference type="InterPro" id="IPR025512">
    <property type="entry name" value="DUF4399"/>
</dbReference>
<reference evidence="2 3" key="1">
    <citation type="submission" date="2018-06" db="EMBL/GenBank/DDBJ databases">
        <title>Halonotius sp. F13-13 a new haloarchaeeon isolated from a solar saltern from Isla Cristina, Huelva, Spain.</title>
        <authorList>
            <person name="Duran-Viseras A."/>
            <person name="Sanchez-Porro C."/>
            <person name="Ventosa A."/>
        </authorList>
    </citation>
    <scope>NUCLEOTIDE SEQUENCE [LARGE SCALE GENOMIC DNA]</scope>
    <source>
        <strain evidence="2 3">CECT 7525</strain>
    </source>
</reference>
<protein>
    <recommendedName>
        <fullName evidence="1">DUF4399 domain-containing protein</fullName>
    </recommendedName>
</protein>
<keyword evidence="3" id="KW-1185">Reference proteome</keyword>
<sequence length="321" mass="34351">MEATDFTIEPASSGVSDGAGHFHILVDQQPLPAGEVIPNNEENGYYHYGGGQTTAELDLDPGKHTVRLQAGDANHRAYDLTDTVSVTADGSTSSEQSTFTMNNVGANAWEVLSTNEEYVETSGGDNPTITLETGVRYTISNEGWNIHPLAFRDGDQNKLLSQGRNQTGEFENDGDVNWNDSGNTLSFTLTDELADRINSYICTVHSSMVGQIETTESSTVTLPNNSVNIEPGDIPHPSGGEHTLTFAVKNLSADGGRDEFDIAMPNNVEVNSVNIVSITGLESVPDPVASNPIEFSVNPSVGDISSSPVKFEVELDLSVNK</sequence>
<organism evidence="2 3">
    <name type="scientific">Halonotius pteroides</name>
    <dbReference type="NCBI Taxonomy" id="268735"/>
    <lineage>
        <taxon>Archaea</taxon>
        <taxon>Methanobacteriati</taxon>
        <taxon>Methanobacteriota</taxon>
        <taxon>Stenosarchaea group</taxon>
        <taxon>Halobacteria</taxon>
        <taxon>Halobacteriales</taxon>
        <taxon>Haloferacaceae</taxon>
        <taxon>Halonotius</taxon>
    </lineage>
</organism>
<dbReference type="OrthoDB" id="205749at2157"/>
<evidence type="ECO:0000313" key="3">
    <source>
        <dbReference type="Proteomes" id="UP000281564"/>
    </source>
</evidence>
<evidence type="ECO:0000259" key="1">
    <source>
        <dbReference type="Pfam" id="PF14347"/>
    </source>
</evidence>
<proteinExistence type="predicted"/>
<dbReference type="RefSeq" id="WP_133305148.1">
    <property type="nucleotide sequence ID" value="NZ_QMDW01000025.1"/>
</dbReference>
<name>A0A3A6Q2P4_9EURY</name>
<dbReference type="Pfam" id="PF14347">
    <property type="entry name" value="DUF4399"/>
    <property type="match status" value="1"/>
</dbReference>
<evidence type="ECO:0000313" key="2">
    <source>
        <dbReference type="EMBL" id="RJX48164.1"/>
    </source>
</evidence>
<dbReference type="EMBL" id="QMDW01000025">
    <property type="protein sequence ID" value="RJX48164.1"/>
    <property type="molecule type" value="Genomic_DNA"/>
</dbReference>
<accession>A0A3A6Q2P4</accession>
<dbReference type="Proteomes" id="UP000281564">
    <property type="component" value="Unassembled WGS sequence"/>
</dbReference>